<evidence type="ECO:0000256" key="2">
    <source>
        <dbReference type="ARBA" id="ARBA00022729"/>
    </source>
</evidence>
<keyword evidence="7" id="KW-1185">Reference proteome</keyword>
<dbReference type="GO" id="GO:0006508">
    <property type="term" value="P:proteolysis"/>
    <property type="evidence" value="ECO:0007669"/>
    <property type="project" value="UniProtKB-KW"/>
</dbReference>
<dbReference type="Proteomes" id="UP000507222">
    <property type="component" value="Unassembled WGS sequence"/>
</dbReference>
<reference evidence="7" key="1">
    <citation type="journal article" date="2020" name="Genome Biol.">
        <title>Gamete binning: chromosome-level and haplotype-resolved genome assembly enabled by high-throughput single-cell sequencing of gamete genomes.</title>
        <authorList>
            <person name="Campoy J.A."/>
            <person name="Sun H."/>
            <person name="Goel M."/>
            <person name="Jiao W.-B."/>
            <person name="Folz-Donahue K."/>
            <person name="Wang N."/>
            <person name="Rubio M."/>
            <person name="Liu C."/>
            <person name="Kukat C."/>
            <person name="Ruiz D."/>
            <person name="Huettel B."/>
            <person name="Schneeberger K."/>
        </authorList>
    </citation>
    <scope>NUCLEOTIDE SEQUENCE [LARGE SCALE GENOMIC DNA]</scope>
    <source>
        <strain evidence="7">cv. Rojo Pasion</strain>
    </source>
</reference>
<evidence type="ECO:0000313" key="7">
    <source>
        <dbReference type="Proteomes" id="UP000507245"/>
    </source>
</evidence>
<dbReference type="PANTHER" id="PTHR11010:SF96">
    <property type="entry name" value="LYSOSOMAL PRO-X CARBOXYPEPTIDASE-LIKE ISOFORM X1"/>
    <property type="match status" value="1"/>
</dbReference>
<keyword evidence="2" id="KW-0732">Signal</keyword>
<gene>
    <name evidence="4" type="ORF">CURHAP_LOCUS35139</name>
    <name evidence="5" type="ORF">ORAREDHAP_LOCUS34579</name>
</gene>
<reference evidence="4 6" key="2">
    <citation type="submission" date="2020-05" db="EMBL/GenBank/DDBJ databases">
        <authorList>
            <person name="Campoy J."/>
            <person name="Schneeberger K."/>
            <person name="Spophaly S."/>
        </authorList>
    </citation>
    <scope>NUCLEOTIDE SEQUENCE [LARGE SCALE GENOMIC DNA]</scope>
    <source>
        <strain evidence="4">PruArmRojPasFocal</strain>
    </source>
</reference>
<dbReference type="AlphaFoldDB" id="A0A6J5UZ13"/>
<dbReference type="GO" id="GO:0008239">
    <property type="term" value="F:dipeptidyl-peptidase activity"/>
    <property type="evidence" value="ECO:0007669"/>
    <property type="project" value="TreeGrafter"/>
</dbReference>
<dbReference type="EMBL" id="CAEKDK010000006">
    <property type="protein sequence ID" value="CAB4281916.1"/>
    <property type="molecule type" value="Genomic_DNA"/>
</dbReference>
<evidence type="ECO:0000256" key="1">
    <source>
        <dbReference type="ARBA" id="ARBA00022670"/>
    </source>
</evidence>
<proteinExistence type="predicted"/>
<dbReference type="EMBL" id="CAEKKB010000006">
    <property type="protein sequence ID" value="CAB4312223.1"/>
    <property type="molecule type" value="Genomic_DNA"/>
</dbReference>
<dbReference type="Gene3D" id="3.40.50.1820">
    <property type="entry name" value="alpha/beta hydrolase"/>
    <property type="match status" value="1"/>
</dbReference>
<evidence type="ECO:0000256" key="3">
    <source>
        <dbReference type="ARBA" id="ARBA00022801"/>
    </source>
</evidence>
<sequence>MEESFENASTLGYFNSAQAIADYAEILVHVKKELHAKHSLVIVIGGKVKIKTFGASITDPEWLVNQRKIEVRIIKGWIDKYSVDLQALKHEKPLQN</sequence>
<dbReference type="OrthoDB" id="2130629at2759"/>
<evidence type="ECO:0000313" key="4">
    <source>
        <dbReference type="EMBL" id="CAB4281916.1"/>
    </source>
</evidence>
<keyword evidence="3" id="KW-0378">Hydrolase</keyword>
<name>A0A6J5UZ13_PRUAR</name>
<dbReference type="Proteomes" id="UP000507245">
    <property type="component" value="Unassembled WGS sequence"/>
</dbReference>
<evidence type="ECO:0000313" key="6">
    <source>
        <dbReference type="Proteomes" id="UP000507222"/>
    </source>
</evidence>
<protein>
    <submittedName>
        <fullName evidence="4">Uncharacterized protein</fullName>
    </submittedName>
</protein>
<keyword evidence="1" id="KW-0645">Protease</keyword>
<accession>A0A6J5UZ13</accession>
<dbReference type="InterPro" id="IPR029058">
    <property type="entry name" value="AB_hydrolase_fold"/>
</dbReference>
<dbReference type="PANTHER" id="PTHR11010">
    <property type="entry name" value="PROTEASE S28 PRO-X CARBOXYPEPTIDASE-RELATED"/>
    <property type="match status" value="1"/>
</dbReference>
<evidence type="ECO:0000313" key="5">
    <source>
        <dbReference type="EMBL" id="CAB4312223.1"/>
    </source>
</evidence>
<organism evidence="4 6">
    <name type="scientific">Prunus armeniaca</name>
    <name type="common">Apricot</name>
    <name type="synonym">Armeniaca vulgaris</name>
    <dbReference type="NCBI Taxonomy" id="36596"/>
    <lineage>
        <taxon>Eukaryota</taxon>
        <taxon>Viridiplantae</taxon>
        <taxon>Streptophyta</taxon>
        <taxon>Embryophyta</taxon>
        <taxon>Tracheophyta</taxon>
        <taxon>Spermatophyta</taxon>
        <taxon>Magnoliopsida</taxon>
        <taxon>eudicotyledons</taxon>
        <taxon>Gunneridae</taxon>
        <taxon>Pentapetalae</taxon>
        <taxon>rosids</taxon>
        <taxon>fabids</taxon>
        <taxon>Rosales</taxon>
        <taxon>Rosaceae</taxon>
        <taxon>Amygdaloideae</taxon>
        <taxon>Amygdaleae</taxon>
        <taxon>Prunus</taxon>
    </lineage>
</organism>